<dbReference type="OrthoDB" id="2123952at2759"/>
<keyword evidence="3" id="KW-1185">Reference proteome</keyword>
<organism evidence="2 3">
    <name type="scientific">Thelonectria olida</name>
    <dbReference type="NCBI Taxonomy" id="1576542"/>
    <lineage>
        <taxon>Eukaryota</taxon>
        <taxon>Fungi</taxon>
        <taxon>Dikarya</taxon>
        <taxon>Ascomycota</taxon>
        <taxon>Pezizomycotina</taxon>
        <taxon>Sordariomycetes</taxon>
        <taxon>Hypocreomycetidae</taxon>
        <taxon>Hypocreales</taxon>
        <taxon>Nectriaceae</taxon>
        <taxon>Thelonectria</taxon>
    </lineage>
</organism>
<evidence type="ECO:0000313" key="2">
    <source>
        <dbReference type="EMBL" id="KAH6893125.1"/>
    </source>
</evidence>
<evidence type="ECO:0000256" key="1">
    <source>
        <dbReference type="SAM" id="MobiDB-lite"/>
    </source>
</evidence>
<dbReference type="CDD" id="cd12148">
    <property type="entry name" value="fungal_TF_MHR"/>
    <property type="match status" value="1"/>
</dbReference>
<dbReference type="AlphaFoldDB" id="A0A9P8W9S7"/>
<comment type="caution">
    <text evidence="2">The sequence shown here is derived from an EMBL/GenBank/DDBJ whole genome shotgun (WGS) entry which is preliminary data.</text>
</comment>
<gene>
    <name evidence="2" type="ORF">B0T10DRAFT_481571</name>
</gene>
<proteinExistence type="predicted"/>
<sequence length="314" mass="34565">MSKCVKLIYSPRHDSLLPVWNAAIEIRRELHRFAEKQSKDMKFGLVGDASTGELGVCQAMVSTMYHHTLLLTFRPFLILRAKLKHENASPSEGGPNSNHTPPPWLDTACEYCLEAARNSIGFLTGSCATNTLCHDIKYHGFFIEGACYALAFDMLQEKKSAHRNLPWIHSGLRCLRSMITKSRGNTGQLPTTTAAIERMVRSVFPDLDLEDNVEPEARESQPQQSIHGAMPGPSSMIPASGIAESPAFAFTYPSMPFGFDVTGGMNNTSPSSGMRSDDQIDFTAADVGWDIDFGTMDIETFLSLDASQPFTFAT</sequence>
<reference evidence="2 3" key="1">
    <citation type="journal article" date="2021" name="Nat. Commun.">
        <title>Genetic determinants of endophytism in the Arabidopsis root mycobiome.</title>
        <authorList>
            <person name="Mesny F."/>
            <person name="Miyauchi S."/>
            <person name="Thiergart T."/>
            <person name="Pickel B."/>
            <person name="Atanasova L."/>
            <person name="Karlsson M."/>
            <person name="Huettel B."/>
            <person name="Barry K.W."/>
            <person name="Haridas S."/>
            <person name="Chen C."/>
            <person name="Bauer D."/>
            <person name="Andreopoulos W."/>
            <person name="Pangilinan J."/>
            <person name="LaButti K."/>
            <person name="Riley R."/>
            <person name="Lipzen A."/>
            <person name="Clum A."/>
            <person name="Drula E."/>
            <person name="Henrissat B."/>
            <person name="Kohler A."/>
            <person name="Grigoriev I.V."/>
            <person name="Martin F.M."/>
            <person name="Hacquard S."/>
        </authorList>
    </citation>
    <scope>NUCLEOTIDE SEQUENCE [LARGE SCALE GENOMIC DNA]</scope>
    <source>
        <strain evidence="2 3">MPI-CAGE-CH-0241</strain>
    </source>
</reference>
<name>A0A9P8W9S7_9HYPO</name>
<dbReference type="EMBL" id="JAGPYM010000006">
    <property type="protein sequence ID" value="KAH6893125.1"/>
    <property type="molecule type" value="Genomic_DNA"/>
</dbReference>
<evidence type="ECO:0000313" key="3">
    <source>
        <dbReference type="Proteomes" id="UP000777438"/>
    </source>
</evidence>
<feature type="region of interest" description="Disordered" evidence="1">
    <location>
        <begin position="214"/>
        <end position="237"/>
    </location>
</feature>
<accession>A0A9P8W9S7</accession>
<protein>
    <submittedName>
        <fullName evidence="2">Uncharacterized protein</fullName>
    </submittedName>
</protein>
<dbReference type="Proteomes" id="UP000777438">
    <property type="component" value="Unassembled WGS sequence"/>
</dbReference>